<accession>A0A4R6IYP7</accession>
<dbReference type="OrthoDB" id="9769132at2"/>
<dbReference type="InterPro" id="IPR003399">
    <property type="entry name" value="Mce/MlaD"/>
</dbReference>
<name>A0A4R6IYP7_9BACT</name>
<feature type="transmembrane region" description="Helical" evidence="1">
    <location>
        <begin position="9"/>
        <end position="27"/>
    </location>
</feature>
<organism evidence="3 4">
    <name type="scientific">Sediminibacterium goheungense</name>
    <dbReference type="NCBI Taxonomy" id="1086393"/>
    <lineage>
        <taxon>Bacteria</taxon>
        <taxon>Pseudomonadati</taxon>
        <taxon>Bacteroidota</taxon>
        <taxon>Chitinophagia</taxon>
        <taxon>Chitinophagales</taxon>
        <taxon>Chitinophagaceae</taxon>
        <taxon>Sediminibacterium</taxon>
    </lineage>
</organism>
<keyword evidence="1" id="KW-0472">Membrane</keyword>
<dbReference type="RefSeq" id="WP_133472553.1">
    <property type="nucleotide sequence ID" value="NZ_SNWP01000010.1"/>
</dbReference>
<keyword evidence="4" id="KW-1185">Reference proteome</keyword>
<keyword evidence="1" id="KW-1133">Transmembrane helix</keyword>
<proteinExistence type="predicted"/>
<gene>
    <name evidence="3" type="ORF">BC659_0039</name>
</gene>
<dbReference type="Pfam" id="PF02470">
    <property type="entry name" value="MlaD"/>
    <property type="match status" value="1"/>
</dbReference>
<dbReference type="Proteomes" id="UP000295741">
    <property type="component" value="Unassembled WGS sequence"/>
</dbReference>
<dbReference type="EMBL" id="SNWP01000010">
    <property type="protein sequence ID" value="TDO27984.1"/>
    <property type="molecule type" value="Genomic_DNA"/>
</dbReference>
<evidence type="ECO:0000313" key="3">
    <source>
        <dbReference type="EMBL" id="TDO27984.1"/>
    </source>
</evidence>
<reference evidence="3 4" key="1">
    <citation type="submission" date="2019-03" db="EMBL/GenBank/DDBJ databases">
        <title>Genomic Encyclopedia of Archaeal and Bacterial Type Strains, Phase II (KMG-II): from individual species to whole genera.</title>
        <authorList>
            <person name="Goeker M."/>
        </authorList>
    </citation>
    <scope>NUCLEOTIDE SEQUENCE [LARGE SCALE GENOMIC DNA]</scope>
    <source>
        <strain evidence="3 4">DSM 28323</strain>
    </source>
</reference>
<evidence type="ECO:0000256" key="1">
    <source>
        <dbReference type="SAM" id="Phobius"/>
    </source>
</evidence>
<evidence type="ECO:0000313" key="4">
    <source>
        <dbReference type="Proteomes" id="UP000295741"/>
    </source>
</evidence>
<dbReference type="PANTHER" id="PTHR33371:SF4">
    <property type="entry name" value="INTERMEMBRANE PHOSPHOLIPID TRANSPORT SYSTEM BINDING PROTEIN MLAD"/>
    <property type="match status" value="1"/>
</dbReference>
<feature type="domain" description="Mce/MlaD" evidence="2">
    <location>
        <begin position="36"/>
        <end position="111"/>
    </location>
</feature>
<dbReference type="PANTHER" id="PTHR33371">
    <property type="entry name" value="INTERMEMBRANE PHOSPHOLIPID TRANSPORT SYSTEM BINDING PROTEIN MLAD-RELATED"/>
    <property type="match status" value="1"/>
</dbReference>
<protein>
    <submittedName>
        <fullName evidence="3">Phospholipid/cholesterol/gamma-HCH transport system substrate-binding protein</fullName>
    </submittedName>
</protein>
<sequence length="333" mass="35448">MKISNETKVGALTAIAITLLILGFNFLKGKTLFKTGNFIYAKYTDTKGIMVSNGVFINGFQVGSVYDIENADANLSAIVVAIKLKDNYNIPSNSVASIKENPLGNASITISLGDAPTYVKSGDTILTSSSAGLLGDVMNKLGPVGDQIKATVGSLDSVLKNINTIFDPATKNNLQEVIANINKTTASLVVSSASIQSMLNQQTGAITASMNNVNSFTKNLADNNEKVTRMLSNVEKTTENLSKADIDGTVAQLKNSIETLNSILAKASSTDGSLGKLLNDKTLYDNLSNTVRSANILMDDLRVHPKRYVNISVFGKKDKTGPLMAPLDSTKLK</sequence>
<comment type="caution">
    <text evidence="3">The sequence shown here is derived from an EMBL/GenBank/DDBJ whole genome shotgun (WGS) entry which is preliminary data.</text>
</comment>
<evidence type="ECO:0000259" key="2">
    <source>
        <dbReference type="Pfam" id="PF02470"/>
    </source>
</evidence>
<dbReference type="AlphaFoldDB" id="A0A4R6IYP7"/>
<dbReference type="InterPro" id="IPR052336">
    <property type="entry name" value="MlaD_Phospholipid_Transporter"/>
</dbReference>
<keyword evidence="1" id="KW-0812">Transmembrane</keyword>